<dbReference type="PANTHER" id="PTHR47534">
    <property type="entry name" value="YALI0E05731P"/>
    <property type="match status" value="1"/>
</dbReference>
<dbReference type="PANTHER" id="PTHR47534:SF3">
    <property type="entry name" value="ALCOHOL DEHYDROGENASE-LIKE C-TERMINAL DOMAIN-CONTAINING PROTEIN"/>
    <property type="match status" value="1"/>
</dbReference>
<dbReference type="EMBL" id="CAJNOR010004558">
    <property type="protein sequence ID" value="CAF1511531.1"/>
    <property type="molecule type" value="Genomic_DNA"/>
</dbReference>
<dbReference type="AlphaFoldDB" id="A0A815UAZ5"/>
<keyword evidence="1" id="KW-0560">Oxidoreductase</keyword>
<dbReference type="GO" id="GO:0016491">
    <property type="term" value="F:oxidoreductase activity"/>
    <property type="evidence" value="ECO:0007669"/>
    <property type="project" value="UniProtKB-KW"/>
</dbReference>
<organism evidence="2 3">
    <name type="scientific">Adineta ricciae</name>
    <name type="common">Rotifer</name>
    <dbReference type="NCBI Taxonomy" id="249248"/>
    <lineage>
        <taxon>Eukaryota</taxon>
        <taxon>Metazoa</taxon>
        <taxon>Spiralia</taxon>
        <taxon>Gnathifera</taxon>
        <taxon>Rotifera</taxon>
        <taxon>Eurotatoria</taxon>
        <taxon>Bdelloidea</taxon>
        <taxon>Adinetida</taxon>
        <taxon>Adinetidae</taxon>
        <taxon>Adineta</taxon>
    </lineage>
</organism>
<dbReference type="InterPro" id="IPR002347">
    <property type="entry name" value="SDR_fam"/>
</dbReference>
<name>A0A815UAZ5_ADIRI</name>
<evidence type="ECO:0000313" key="2">
    <source>
        <dbReference type="EMBL" id="CAF1511531.1"/>
    </source>
</evidence>
<dbReference type="Pfam" id="PF00106">
    <property type="entry name" value="adh_short"/>
    <property type="match status" value="1"/>
</dbReference>
<dbReference type="PRINTS" id="PR00081">
    <property type="entry name" value="GDHRDH"/>
</dbReference>
<protein>
    <submittedName>
        <fullName evidence="2">Uncharacterized protein</fullName>
    </submittedName>
</protein>
<dbReference type="InterPro" id="IPR052228">
    <property type="entry name" value="Sec_Metab_Biosynth_Oxidored"/>
</dbReference>
<reference evidence="2" key="1">
    <citation type="submission" date="2021-02" db="EMBL/GenBank/DDBJ databases">
        <authorList>
            <person name="Nowell W R."/>
        </authorList>
    </citation>
    <scope>NUCLEOTIDE SEQUENCE</scope>
</reference>
<dbReference type="InterPro" id="IPR036291">
    <property type="entry name" value="NAD(P)-bd_dom_sf"/>
</dbReference>
<accession>A0A815UAZ5</accession>
<dbReference type="Proteomes" id="UP000663828">
    <property type="component" value="Unassembled WGS sequence"/>
</dbReference>
<proteinExistence type="predicted"/>
<dbReference type="Gene3D" id="3.40.50.720">
    <property type="entry name" value="NAD(P)-binding Rossmann-like Domain"/>
    <property type="match status" value="1"/>
</dbReference>
<keyword evidence="3" id="KW-1185">Reference proteome</keyword>
<dbReference type="SUPFAM" id="SSF51735">
    <property type="entry name" value="NAD(P)-binding Rossmann-fold domains"/>
    <property type="match status" value="1"/>
</dbReference>
<gene>
    <name evidence="2" type="ORF">XAT740_LOCUS40246</name>
</gene>
<evidence type="ECO:0000256" key="1">
    <source>
        <dbReference type="ARBA" id="ARBA00023002"/>
    </source>
</evidence>
<evidence type="ECO:0000313" key="3">
    <source>
        <dbReference type="Proteomes" id="UP000663828"/>
    </source>
</evidence>
<comment type="caution">
    <text evidence="2">The sequence shown here is derived from an EMBL/GenBank/DDBJ whole genome shotgun (WGS) entry which is preliminary data.</text>
</comment>
<sequence length="294" mass="31561">MSSTLRTITAANARILSALNPPPKVVVVGGTSGIGQAIALAIAQHCPSASITIIGRNESAANAILPKLGSNSKFLRADVSLMSEVRAVTQKIPAVDMLIMSQGILTIAGRTPTAENIDNKLALHYYGRTLFVQELLPLLRSSPNGGKVLFVLDGKNGNPSKVNWNDMALETTYSLASAANHAVSFTDLVIQHFASQPENANVTFTHANPGGVRTAIADNLPFYLRIPAKGLMAMGVGVSPEECAEYMIHGVLETDKGWRCVNEKGENISKKKPAQEEWIAKVWEHTSQMISPKH</sequence>